<dbReference type="EMBL" id="QCYY01001185">
    <property type="protein sequence ID" value="ROT79813.1"/>
    <property type="molecule type" value="Genomic_DNA"/>
</dbReference>
<feature type="compositionally biased region" description="Low complexity" evidence="1">
    <location>
        <begin position="299"/>
        <end position="337"/>
    </location>
</feature>
<gene>
    <name evidence="2" type="ORF">C7M84_001437</name>
</gene>
<protein>
    <submittedName>
        <fullName evidence="2">Uncharacterized protein</fullName>
    </submittedName>
</protein>
<accession>A0A3R7PQW6</accession>
<feature type="region of interest" description="Disordered" evidence="1">
    <location>
        <begin position="157"/>
        <end position="193"/>
    </location>
</feature>
<feature type="compositionally biased region" description="Pro residues" evidence="1">
    <location>
        <begin position="238"/>
        <end position="268"/>
    </location>
</feature>
<sequence length="435" mass="45537">MLLPPTFPGALRGGQQPPLRHQTPRTFNTEPLSFIGFPFCLFFPRLSFPFNTPTPSTSLPRFALPLLLSWHLSTVSHSLFFLWNSLVSSSVSLSLFLGSVLISFSFILVDSHFLFQLTPPSPLSSLSFSDLSISLSFFLQPSLHSLTSTPLSIPPLPPLPPSLPPPPPPSPLSPHPPSPFPSLPPPLPASPPSLSPSSIPSLLHLPPPSLSILQLPPSPILPPSLSILTSLPLHSHLPPSPPPPSICPPPSLLSISPPPSPSAPPPSLPLHSHLPPSPPLPSLPLHLTSLSPFSPPSLFPLAAGPSTPPRASSTSPSTCLPRKAPSPASSATPRRPTLTSASSCAGRTTSSAARGSRASSASFRRVSVAPKPEPVSECAWPRTTPRCPPLMRACVFRGGGGLAQSFALEVRQAAKGGSPREVSTGAGTRLLSSRG</sequence>
<feature type="region of interest" description="Disordered" evidence="1">
    <location>
        <begin position="238"/>
        <end position="378"/>
    </location>
</feature>
<organism evidence="2 3">
    <name type="scientific">Penaeus vannamei</name>
    <name type="common">Whiteleg shrimp</name>
    <name type="synonym">Litopenaeus vannamei</name>
    <dbReference type="NCBI Taxonomy" id="6689"/>
    <lineage>
        <taxon>Eukaryota</taxon>
        <taxon>Metazoa</taxon>
        <taxon>Ecdysozoa</taxon>
        <taxon>Arthropoda</taxon>
        <taxon>Crustacea</taxon>
        <taxon>Multicrustacea</taxon>
        <taxon>Malacostraca</taxon>
        <taxon>Eumalacostraca</taxon>
        <taxon>Eucarida</taxon>
        <taxon>Decapoda</taxon>
        <taxon>Dendrobranchiata</taxon>
        <taxon>Penaeoidea</taxon>
        <taxon>Penaeidae</taxon>
        <taxon>Penaeus</taxon>
    </lineage>
</organism>
<dbReference type="AlphaFoldDB" id="A0A3R7PQW6"/>
<feature type="compositionally biased region" description="Low complexity" evidence="1">
    <location>
        <begin position="345"/>
        <end position="369"/>
    </location>
</feature>
<dbReference type="Proteomes" id="UP000283509">
    <property type="component" value="Unassembled WGS sequence"/>
</dbReference>
<evidence type="ECO:0000256" key="1">
    <source>
        <dbReference type="SAM" id="MobiDB-lite"/>
    </source>
</evidence>
<feature type="compositionally biased region" description="Low complexity" evidence="1">
    <location>
        <begin position="283"/>
        <end position="292"/>
    </location>
</feature>
<keyword evidence="3" id="KW-1185">Reference proteome</keyword>
<proteinExistence type="predicted"/>
<comment type="caution">
    <text evidence="2">The sequence shown here is derived from an EMBL/GenBank/DDBJ whole genome shotgun (WGS) entry which is preliminary data.</text>
</comment>
<feature type="region of interest" description="Disordered" evidence="1">
    <location>
        <begin position="413"/>
        <end position="435"/>
    </location>
</feature>
<name>A0A3R7PQW6_PENVA</name>
<evidence type="ECO:0000313" key="2">
    <source>
        <dbReference type="EMBL" id="ROT79813.1"/>
    </source>
</evidence>
<reference evidence="2 3" key="1">
    <citation type="submission" date="2018-04" db="EMBL/GenBank/DDBJ databases">
        <authorList>
            <person name="Zhang X."/>
            <person name="Yuan J."/>
            <person name="Li F."/>
            <person name="Xiang J."/>
        </authorList>
    </citation>
    <scope>NUCLEOTIDE SEQUENCE [LARGE SCALE GENOMIC DNA]</scope>
    <source>
        <tissue evidence="2">Muscle</tissue>
    </source>
</reference>
<evidence type="ECO:0000313" key="3">
    <source>
        <dbReference type="Proteomes" id="UP000283509"/>
    </source>
</evidence>
<reference evidence="2 3" key="2">
    <citation type="submission" date="2019-01" db="EMBL/GenBank/DDBJ databases">
        <title>The decoding of complex shrimp genome reveals the adaptation for benthos swimmer, frequently molting mechanism and breeding impact on genome.</title>
        <authorList>
            <person name="Sun Y."/>
            <person name="Gao Y."/>
            <person name="Yu Y."/>
        </authorList>
    </citation>
    <scope>NUCLEOTIDE SEQUENCE [LARGE SCALE GENOMIC DNA]</scope>
    <source>
        <tissue evidence="2">Muscle</tissue>
    </source>
</reference>